<keyword evidence="2" id="KW-0812">Transmembrane</keyword>
<dbReference type="PANTHER" id="PTHR43801">
    <property type="entry name" value="NUCLEOTIDE-BINDING PROTEIN-RELATED"/>
    <property type="match status" value="1"/>
</dbReference>
<evidence type="ECO:0000313" key="4">
    <source>
        <dbReference type="Proteomes" id="UP001304970"/>
    </source>
</evidence>
<dbReference type="InterPro" id="IPR002829">
    <property type="entry name" value="DUF116"/>
</dbReference>
<dbReference type="PANTHER" id="PTHR43801:SF1">
    <property type="entry name" value="POLYPRENYL SYNTHETASE"/>
    <property type="match status" value="1"/>
</dbReference>
<evidence type="ECO:0000256" key="2">
    <source>
        <dbReference type="SAM" id="Phobius"/>
    </source>
</evidence>
<feature type="compositionally biased region" description="Low complexity" evidence="1">
    <location>
        <begin position="226"/>
        <end position="274"/>
    </location>
</feature>
<dbReference type="EMBL" id="CP131061">
    <property type="protein sequence ID" value="WNY27275.1"/>
    <property type="molecule type" value="Genomic_DNA"/>
</dbReference>
<evidence type="ECO:0000313" key="3">
    <source>
        <dbReference type="EMBL" id="WNY27275.1"/>
    </source>
</evidence>
<gene>
    <name evidence="3" type="ORF">MsAm2_10670</name>
</gene>
<evidence type="ECO:0008006" key="5">
    <source>
        <dbReference type="Google" id="ProtNLM"/>
    </source>
</evidence>
<name>A0AA96ZVU5_9EURY</name>
<sequence>MEFNYETIGRLAIILLSFLIIFNVSAILIGVYNIRRKKILFPKFVLFFLYFFYAPLKYIFSVFSMNEKLVDEILVEIQNAVSLDKFKKKNDRKILLLPQCLRDSNCRARCDPLYGFVCTECGRCDVGKICSEAKSRGFKVFVIPGGSFVKKIFTEYKPTSCIGVACPMELSESLQKASVIPAQGVYLINDGCFETKVNIDDIIQKMDLAGFDSLFDSHSDSRPGHSVPSSASSSVSPSTSSSVSPSTSSSVSPSASSSVSPSVSPSTSSSVSSSISRPNQLSVISRGGGKNVL</sequence>
<feature type="transmembrane region" description="Helical" evidence="2">
    <location>
        <begin position="12"/>
        <end position="32"/>
    </location>
</feature>
<protein>
    <recommendedName>
        <fullName evidence="5">DUF116 domain-containing protein</fullName>
    </recommendedName>
</protein>
<feature type="region of interest" description="Disordered" evidence="1">
    <location>
        <begin position="220"/>
        <end position="293"/>
    </location>
</feature>
<dbReference type="RefSeq" id="WP_338097248.1">
    <property type="nucleotide sequence ID" value="NZ_CP131061.1"/>
</dbReference>
<reference evidence="3 4" key="1">
    <citation type="submission" date="2023-07" db="EMBL/GenBank/DDBJ databases">
        <title>Closed genome sequence of Methanosarcinaceae archaeon Am2.</title>
        <authorList>
            <person name="Poehlein A."/>
            <person name="Protasov E."/>
            <person name="Platt K."/>
            <person name="Reeh H."/>
            <person name="Daniel R."/>
            <person name="Brune A."/>
        </authorList>
    </citation>
    <scope>NUCLEOTIDE SEQUENCE [LARGE SCALE GENOMIC DNA]</scope>
    <source>
        <strain evidence="3 4">Am2</strain>
    </source>
</reference>
<evidence type="ECO:0000256" key="1">
    <source>
        <dbReference type="SAM" id="MobiDB-lite"/>
    </source>
</evidence>
<accession>A0AA96ZVU5</accession>
<keyword evidence="2" id="KW-0472">Membrane</keyword>
<dbReference type="Pfam" id="PF01976">
    <property type="entry name" value="DUF116"/>
    <property type="match status" value="1"/>
</dbReference>
<feature type="transmembrane region" description="Helical" evidence="2">
    <location>
        <begin position="44"/>
        <end position="63"/>
    </location>
</feature>
<keyword evidence="2" id="KW-1133">Transmembrane helix</keyword>
<dbReference type="Proteomes" id="UP001304970">
    <property type="component" value="Chromosome"/>
</dbReference>
<organism evidence="3 4">
    <name type="scientific">Methanolapillus ohkumae</name>
    <dbReference type="NCBI Taxonomy" id="3028298"/>
    <lineage>
        <taxon>Archaea</taxon>
        <taxon>Methanobacteriati</taxon>
        <taxon>Methanobacteriota</taxon>
        <taxon>Stenosarchaea group</taxon>
        <taxon>Methanomicrobia</taxon>
        <taxon>Methanosarcinales</taxon>
        <taxon>Methanosarcinaceae</taxon>
        <taxon>Methanolapillus</taxon>
    </lineage>
</organism>
<dbReference type="AlphaFoldDB" id="A0AA96ZVU5"/>
<keyword evidence="4" id="KW-1185">Reference proteome</keyword>
<proteinExistence type="predicted"/>
<dbReference type="GeneID" id="89228487"/>